<sequence>MELKEATPIDDHKGSEIMFLENPLARVELEELRIGDQSLLKFQKSQKSKDAVFVSVPSNQDGLMKNEANVQKEEEEEALNLKLEKQRKLKESKKENDNYLGGAKEQSWELLGGTKRKSNMVLKITGAWCRYGENNRQKEVEEAPELNKSRKPNCYFSGTDSEAVASSDPLPADVLKIRIKNKFPTATDLKLKLKETKSEVLSARDKDKDLLGKRHRIRSVYFQY</sequence>
<keyword evidence="1" id="KW-0175">Coiled coil</keyword>
<evidence type="ECO:0000313" key="3">
    <source>
        <dbReference type="Proteomes" id="UP000507222"/>
    </source>
</evidence>
<dbReference type="Proteomes" id="UP000507222">
    <property type="component" value="Unassembled WGS sequence"/>
</dbReference>
<accession>A0A6J5UAI8</accession>
<protein>
    <submittedName>
        <fullName evidence="2">Uncharacterized protein</fullName>
    </submittedName>
</protein>
<name>A0A6J5UAI8_PRUAR</name>
<feature type="coiled-coil region" evidence="1">
    <location>
        <begin position="64"/>
        <end position="96"/>
    </location>
</feature>
<dbReference type="AlphaFoldDB" id="A0A6J5UAI8"/>
<dbReference type="EMBL" id="CAEKDK010000003">
    <property type="protein sequence ID" value="CAB4273243.1"/>
    <property type="molecule type" value="Genomic_DNA"/>
</dbReference>
<evidence type="ECO:0000313" key="2">
    <source>
        <dbReference type="EMBL" id="CAB4273243.1"/>
    </source>
</evidence>
<proteinExistence type="predicted"/>
<reference evidence="2 3" key="1">
    <citation type="submission" date="2020-05" db="EMBL/GenBank/DDBJ databases">
        <authorList>
            <person name="Campoy J."/>
            <person name="Schneeberger K."/>
            <person name="Spophaly S."/>
        </authorList>
    </citation>
    <scope>NUCLEOTIDE SEQUENCE [LARGE SCALE GENOMIC DNA]</scope>
    <source>
        <strain evidence="2">PruArmRojPasFocal</strain>
    </source>
</reference>
<organism evidence="2 3">
    <name type="scientific">Prunus armeniaca</name>
    <name type="common">Apricot</name>
    <name type="synonym">Armeniaca vulgaris</name>
    <dbReference type="NCBI Taxonomy" id="36596"/>
    <lineage>
        <taxon>Eukaryota</taxon>
        <taxon>Viridiplantae</taxon>
        <taxon>Streptophyta</taxon>
        <taxon>Embryophyta</taxon>
        <taxon>Tracheophyta</taxon>
        <taxon>Spermatophyta</taxon>
        <taxon>Magnoliopsida</taxon>
        <taxon>eudicotyledons</taxon>
        <taxon>Gunneridae</taxon>
        <taxon>Pentapetalae</taxon>
        <taxon>rosids</taxon>
        <taxon>fabids</taxon>
        <taxon>Rosales</taxon>
        <taxon>Rosaceae</taxon>
        <taxon>Amygdaloideae</taxon>
        <taxon>Amygdaleae</taxon>
        <taxon>Prunus</taxon>
    </lineage>
</organism>
<evidence type="ECO:0000256" key="1">
    <source>
        <dbReference type="SAM" id="Coils"/>
    </source>
</evidence>
<gene>
    <name evidence="2" type="ORF">CURHAP_LOCUS20589</name>
</gene>